<keyword evidence="10 14" id="KW-0067">ATP-binding</keyword>
<evidence type="ECO:0000256" key="14">
    <source>
        <dbReference type="RuleBase" id="RU000544"/>
    </source>
</evidence>
<dbReference type="GO" id="GO:0071897">
    <property type="term" value="P:DNA biosynthetic process"/>
    <property type="evidence" value="ECO:0007669"/>
    <property type="project" value="UniProtKB-KW"/>
</dbReference>
<gene>
    <name evidence="16" type="ORF">Gaeavirus8_20</name>
</gene>
<evidence type="ECO:0000256" key="5">
    <source>
        <dbReference type="ARBA" id="ARBA00022679"/>
    </source>
</evidence>
<dbReference type="PANTHER" id="PTHR11441:SF0">
    <property type="entry name" value="THYMIDINE KINASE, CYTOSOLIC"/>
    <property type="match status" value="1"/>
</dbReference>
<evidence type="ECO:0000256" key="1">
    <source>
        <dbReference type="ARBA" id="ARBA00007587"/>
    </source>
</evidence>
<dbReference type="GO" id="GO:0004797">
    <property type="term" value="F:thymidine kinase activity"/>
    <property type="evidence" value="ECO:0007669"/>
    <property type="project" value="UniProtKB-EC"/>
</dbReference>
<feature type="active site" description="Proton acceptor" evidence="12">
    <location>
        <position position="97"/>
    </location>
</feature>
<evidence type="ECO:0000256" key="3">
    <source>
        <dbReference type="ARBA" id="ARBA00020079"/>
    </source>
</evidence>
<dbReference type="EMBL" id="MK072206">
    <property type="protein sequence ID" value="AYV80089.1"/>
    <property type="molecule type" value="Genomic_DNA"/>
</dbReference>
<dbReference type="PROSITE" id="PS00603">
    <property type="entry name" value="TK_CELLULAR_TYPE"/>
    <property type="match status" value="1"/>
</dbReference>
<keyword evidence="7 14" id="KW-0547">Nucleotide-binding</keyword>
<name>A0A3G5A3Q9_9VIRU</name>
<evidence type="ECO:0000256" key="15">
    <source>
        <dbReference type="RuleBase" id="RU004165"/>
    </source>
</evidence>
<evidence type="ECO:0000256" key="8">
    <source>
        <dbReference type="ARBA" id="ARBA00022777"/>
    </source>
</evidence>
<evidence type="ECO:0000256" key="10">
    <source>
        <dbReference type="ARBA" id="ARBA00022840"/>
    </source>
</evidence>
<dbReference type="GO" id="GO:0046104">
    <property type="term" value="P:thymidine metabolic process"/>
    <property type="evidence" value="ECO:0007669"/>
    <property type="project" value="TreeGrafter"/>
</dbReference>
<evidence type="ECO:0000256" key="4">
    <source>
        <dbReference type="ARBA" id="ARBA00022634"/>
    </source>
</evidence>
<dbReference type="Gene3D" id="3.30.60.20">
    <property type="match status" value="1"/>
</dbReference>
<dbReference type="GO" id="GO:0046872">
    <property type="term" value="F:metal ion binding"/>
    <property type="evidence" value="ECO:0007669"/>
    <property type="project" value="UniProtKB-KW"/>
</dbReference>
<organism evidence="16">
    <name type="scientific">Gaeavirus sp</name>
    <dbReference type="NCBI Taxonomy" id="2487767"/>
    <lineage>
        <taxon>Viruses</taxon>
        <taxon>Varidnaviria</taxon>
        <taxon>Bamfordvirae</taxon>
        <taxon>Nucleocytoviricota</taxon>
        <taxon>Megaviricetes</taxon>
        <taxon>Imitervirales</taxon>
        <taxon>Mimiviridae</taxon>
        <taxon>Klosneuvirinae</taxon>
    </lineage>
</organism>
<feature type="binding site" evidence="13">
    <location>
        <position position="185"/>
    </location>
    <ligand>
        <name>substrate</name>
    </ligand>
</feature>
<reference evidence="16" key="1">
    <citation type="submission" date="2018-10" db="EMBL/GenBank/DDBJ databases">
        <title>Hidden diversity of soil giant viruses.</title>
        <authorList>
            <person name="Schulz F."/>
            <person name="Alteio L."/>
            <person name="Goudeau D."/>
            <person name="Ryan E.M."/>
            <person name="Malmstrom R.R."/>
            <person name="Blanchard J."/>
            <person name="Woyke T."/>
        </authorList>
    </citation>
    <scope>NUCLEOTIDE SEQUENCE</scope>
    <source>
        <strain evidence="16">GAV1</strain>
    </source>
</reference>
<dbReference type="PIRSF" id="PIRSF035805">
    <property type="entry name" value="TK_cell"/>
    <property type="match status" value="1"/>
</dbReference>
<keyword evidence="8 14" id="KW-0418">Kinase</keyword>
<evidence type="ECO:0000313" key="16">
    <source>
        <dbReference type="EMBL" id="AYV80089.1"/>
    </source>
</evidence>
<protein>
    <recommendedName>
        <fullName evidence="3 14">Thymidine kinase</fullName>
        <ecNumber evidence="2 14">2.7.1.21</ecNumber>
    </recommendedName>
</protein>
<keyword evidence="5 14" id="KW-0808">Transferase</keyword>
<comment type="similarity">
    <text evidence="1 15">Belongs to the thymidine kinase family.</text>
</comment>
<dbReference type="InterPro" id="IPR027417">
    <property type="entry name" value="P-loop_NTPase"/>
</dbReference>
<keyword evidence="4 14" id="KW-0237">DNA synthesis</keyword>
<dbReference type="InterPro" id="IPR001267">
    <property type="entry name" value="Thymidine_kinase"/>
</dbReference>
<proteinExistence type="inferred from homology"/>
<keyword evidence="6" id="KW-0479">Metal-binding</keyword>
<comment type="catalytic activity">
    <reaction evidence="11 14">
        <text>thymidine + ATP = dTMP + ADP + H(+)</text>
        <dbReference type="Rhea" id="RHEA:19129"/>
        <dbReference type="ChEBI" id="CHEBI:15378"/>
        <dbReference type="ChEBI" id="CHEBI:17748"/>
        <dbReference type="ChEBI" id="CHEBI:30616"/>
        <dbReference type="ChEBI" id="CHEBI:63528"/>
        <dbReference type="ChEBI" id="CHEBI:456216"/>
        <dbReference type="EC" id="2.7.1.21"/>
    </reaction>
</comment>
<evidence type="ECO:0000256" key="11">
    <source>
        <dbReference type="ARBA" id="ARBA00048254"/>
    </source>
</evidence>
<dbReference type="Pfam" id="PF00265">
    <property type="entry name" value="TK"/>
    <property type="match status" value="1"/>
</dbReference>
<evidence type="ECO:0000256" key="9">
    <source>
        <dbReference type="ARBA" id="ARBA00022833"/>
    </source>
</evidence>
<evidence type="ECO:0000256" key="12">
    <source>
        <dbReference type="PIRSR" id="PIRSR035805-1"/>
    </source>
</evidence>
<evidence type="ECO:0000256" key="13">
    <source>
        <dbReference type="PIRSR" id="PIRSR035805-2"/>
    </source>
</evidence>
<feature type="binding site" evidence="13">
    <location>
        <begin position="177"/>
        <end position="180"/>
    </location>
    <ligand>
        <name>substrate</name>
    </ligand>
</feature>
<dbReference type="PANTHER" id="PTHR11441">
    <property type="entry name" value="THYMIDINE KINASE"/>
    <property type="match status" value="1"/>
</dbReference>
<dbReference type="SUPFAM" id="SSF52540">
    <property type="entry name" value="P-loop containing nucleoside triphosphate hydrolases"/>
    <property type="match status" value="1"/>
</dbReference>
<dbReference type="Gene3D" id="3.40.50.300">
    <property type="entry name" value="P-loop containing nucleotide triphosphate hydrolases"/>
    <property type="match status" value="1"/>
</dbReference>
<sequence length="199" mass="22835">MDFSDGKLEIVLGTMFSGKTSFMLSKIAFFADLGFKILYINIEFDTRNTDAFSTHNPFLNTDNYSKKDNIEKNVTMIKCKELTDVPYAHYDIIMIDEAHFFPKIEEYVKELLLDKKYVFVSSLIADFQGNKFGSVYDLIPICDEIHRLHAYCGICCIAKKCRIAIYSKRITSSTATIEIGGSDKYIPVCRQHFLQETIP</sequence>
<keyword evidence="9" id="KW-0862">Zinc</keyword>
<dbReference type="EC" id="2.7.1.21" evidence="2 14"/>
<dbReference type="GO" id="GO:0005524">
    <property type="term" value="F:ATP binding"/>
    <property type="evidence" value="ECO:0007669"/>
    <property type="project" value="UniProtKB-KW"/>
</dbReference>
<dbReference type="InterPro" id="IPR020633">
    <property type="entry name" value="Thymidine_kinase_CS"/>
</dbReference>
<evidence type="ECO:0000256" key="6">
    <source>
        <dbReference type="ARBA" id="ARBA00022723"/>
    </source>
</evidence>
<evidence type="ECO:0000256" key="7">
    <source>
        <dbReference type="ARBA" id="ARBA00022741"/>
    </source>
</evidence>
<evidence type="ECO:0000256" key="2">
    <source>
        <dbReference type="ARBA" id="ARBA00012118"/>
    </source>
</evidence>
<dbReference type="SUPFAM" id="SSF57716">
    <property type="entry name" value="Glucocorticoid receptor-like (DNA-binding domain)"/>
    <property type="match status" value="1"/>
</dbReference>
<accession>A0A3G5A3Q9</accession>